<comment type="caution">
    <text evidence="2">The sequence shown here is derived from an EMBL/GenBank/DDBJ whole genome shotgun (WGS) entry which is preliminary data.</text>
</comment>
<evidence type="ECO:0000313" key="3">
    <source>
        <dbReference type="Proteomes" id="UP001198893"/>
    </source>
</evidence>
<evidence type="ECO:0000313" key="2">
    <source>
        <dbReference type="EMBL" id="MCC2242661.1"/>
    </source>
</evidence>
<dbReference type="RefSeq" id="WP_227710388.1">
    <property type="nucleotide sequence ID" value="NZ_JAJEQW010000010.1"/>
</dbReference>
<accession>A0AAW4WD22</accession>
<dbReference type="EMBL" id="JAJEQW010000010">
    <property type="protein sequence ID" value="MCC2242661.1"/>
    <property type="molecule type" value="Genomic_DNA"/>
</dbReference>
<name>A0AAW4WD22_9FIRM</name>
<dbReference type="AlphaFoldDB" id="A0AAW4WD22"/>
<gene>
    <name evidence="2" type="ORF">LKD47_10165</name>
</gene>
<evidence type="ECO:0000256" key="1">
    <source>
        <dbReference type="SAM" id="MobiDB-lite"/>
    </source>
</evidence>
<feature type="region of interest" description="Disordered" evidence="1">
    <location>
        <begin position="42"/>
        <end position="98"/>
    </location>
</feature>
<organism evidence="2 3">
    <name type="scientific">Roseburia amylophila</name>
    <dbReference type="NCBI Taxonomy" id="2981794"/>
    <lineage>
        <taxon>Bacteria</taxon>
        <taxon>Bacillati</taxon>
        <taxon>Bacillota</taxon>
        <taxon>Clostridia</taxon>
        <taxon>Lachnospirales</taxon>
        <taxon>Lachnospiraceae</taxon>
        <taxon>Roseburia</taxon>
    </lineage>
</organism>
<feature type="compositionally biased region" description="Acidic residues" evidence="1">
    <location>
        <begin position="76"/>
        <end position="97"/>
    </location>
</feature>
<reference evidence="2" key="1">
    <citation type="submission" date="2021-10" db="EMBL/GenBank/DDBJ databases">
        <title>Anaerobic single-cell dispensing facilitates the cultivation of human gut bacteria.</title>
        <authorList>
            <person name="Afrizal A."/>
        </authorList>
    </citation>
    <scope>NUCLEOTIDE SEQUENCE</scope>
    <source>
        <strain evidence="2">CLA-AA-H204</strain>
    </source>
</reference>
<sequence>MQMTDTEILVKYNRSDDKKGMVQILADLNGCDKDTIQQILIQGGVPESEFTPKKRRKRQPPAPKPDPAKATAAMPPEDESLPLPFSDDDMGIGDDEYGGAMTGGEGVYDIHDYGSLAAGGFIPPYRTAEELLTEPEDMTDKERKRLERIKAIPESVRELCQTEVANLRSQVMELEKRSDEIIDFLNGEEV</sequence>
<protein>
    <submittedName>
        <fullName evidence="2">Uncharacterized protein</fullName>
    </submittedName>
</protein>
<proteinExistence type="predicted"/>
<dbReference type="Proteomes" id="UP001198893">
    <property type="component" value="Unassembled WGS sequence"/>
</dbReference>